<gene>
    <name evidence="1" type="primary">PEP3_2</name>
    <name evidence="1" type="ORF">LPJ66_004925</name>
</gene>
<comment type="caution">
    <text evidence="1">The sequence shown here is derived from an EMBL/GenBank/DDBJ whole genome shotgun (WGS) entry which is preliminary data.</text>
</comment>
<reference evidence="1" key="1">
    <citation type="submission" date="2022-07" db="EMBL/GenBank/DDBJ databases">
        <title>Phylogenomic reconstructions and comparative analyses of Kickxellomycotina fungi.</title>
        <authorList>
            <person name="Reynolds N.K."/>
            <person name="Stajich J.E."/>
            <person name="Barry K."/>
            <person name="Grigoriev I.V."/>
            <person name="Crous P."/>
            <person name="Smith M.E."/>
        </authorList>
    </citation>
    <scope>NUCLEOTIDE SEQUENCE</scope>
    <source>
        <strain evidence="1">Benny 63K</strain>
    </source>
</reference>
<dbReference type="EMBL" id="JANBPG010000636">
    <property type="protein sequence ID" value="KAJ1894870.1"/>
    <property type="molecule type" value="Genomic_DNA"/>
</dbReference>
<evidence type="ECO:0000313" key="2">
    <source>
        <dbReference type="Proteomes" id="UP001150581"/>
    </source>
</evidence>
<proteinExistence type="predicted"/>
<name>A0ACC1IIA2_9FUNG</name>
<keyword evidence="2" id="KW-1185">Reference proteome</keyword>
<protein>
    <submittedName>
        <fullName evidence="1">Tethering complex subunit</fullName>
    </submittedName>
</protein>
<accession>A0ACC1IIA2</accession>
<sequence length="272" mass="29617">MSLLEDYAEYESTARRHSGDMAGAVSSSYASTRKGELAASGANALTSDVDGYIATTLETEDAPIFSLDTVQFQVPNKIISLAVSNDVLVLIIEGAKVLRIKLQEAHNILEADIPLNPAVLRTCNAFLDPTGRHLLLSTPQGDSFYYYEGWEQMKPLSKFKNMEITAVAWNGMAWSTAKSSTGTVLVGTHDGKIYETELQPGNDTKAKRSDILVRCVAELPVRERVTGIAMEAFPARKKQHLVLIATGTRLYQIIGAADLESRSSGDKSAVFE</sequence>
<dbReference type="Proteomes" id="UP001150581">
    <property type="component" value="Unassembled WGS sequence"/>
</dbReference>
<evidence type="ECO:0000313" key="1">
    <source>
        <dbReference type="EMBL" id="KAJ1894870.1"/>
    </source>
</evidence>
<organism evidence="1 2">
    <name type="scientific">Kickxella alabastrina</name>
    <dbReference type="NCBI Taxonomy" id="61397"/>
    <lineage>
        <taxon>Eukaryota</taxon>
        <taxon>Fungi</taxon>
        <taxon>Fungi incertae sedis</taxon>
        <taxon>Zoopagomycota</taxon>
        <taxon>Kickxellomycotina</taxon>
        <taxon>Kickxellomycetes</taxon>
        <taxon>Kickxellales</taxon>
        <taxon>Kickxellaceae</taxon>
        <taxon>Kickxella</taxon>
    </lineage>
</organism>
<feature type="non-terminal residue" evidence="1">
    <location>
        <position position="272"/>
    </location>
</feature>